<dbReference type="Proteomes" id="UP000470332">
    <property type="component" value="Unassembled WGS sequence"/>
</dbReference>
<organism evidence="5 8">
    <name type="scientific">Phocaeicola vulgatus</name>
    <name type="common">Bacteroides vulgatus</name>
    <dbReference type="NCBI Taxonomy" id="821"/>
    <lineage>
        <taxon>Bacteria</taxon>
        <taxon>Pseudomonadati</taxon>
        <taxon>Bacteroidota</taxon>
        <taxon>Bacteroidia</taxon>
        <taxon>Bacteroidales</taxon>
        <taxon>Bacteroidaceae</taxon>
        <taxon>Phocaeicola</taxon>
    </lineage>
</organism>
<dbReference type="RefSeq" id="WP_117848851.1">
    <property type="nucleotide sequence ID" value="NZ_CP181424.1"/>
</dbReference>
<evidence type="ECO:0000313" key="6">
    <source>
        <dbReference type="EMBL" id="KAB6575404.1"/>
    </source>
</evidence>
<accession>A0A413S815</accession>
<dbReference type="InterPro" id="IPR051085">
    <property type="entry name" value="MB_O-acyltransferase"/>
</dbReference>
<dbReference type="PANTHER" id="PTHR13285">
    <property type="entry name" value="ACYLTRANSFERASE"/>
    <property type="match status" value="1"/>
</dbReference>
<dbReference type="PANTHER" id="PTHR13285:SF18">
    <property type="entry name" value="PROTEIN-CYSTEINE N-PALMITOYLTRANSFERASE RASP"/>
    <property type="match status" value="1"/>
</dbReference>
<dbReference type="EMBL" id="WDAX01000009">
    <property type="protein sequence ID" value="KAB6575404.1"/>
    <property type="molecule type" value="Genomic_DNA"/>
</dbReference>
<dbReference type="GO" id="GO:0016746">
    <property type="term" value="F:acyltransferase activity"/>
    <property type="evidence" value="ECO:0007669"/>
    <property type="project" value="TreeGrafter"/>
</dbReference>
<gene>
    <name evidence="5" type="ORF">GAS37_13655</name>
    <name evidence="6" type="ORF">GAY76_05395</name>
</gene>
<evidence type="ECO:0000313" key="8">
    <source>
        <dbReference type="Proteomes" id="UP000470332"/>
    </source>
</evidence>
<dbReference type="GO" id="GO:0016020">
    <property type="term" value="C:membrane"/>
    <property type="evidence" value="ECO:0007669"/>
    <property type="project" value="UniProtKB-SubCell"/>
</dbReference>
<name>A0A413S815_PHOVU</name>
<comment type="caution">
    <text evidence="5">The sequence shown here is derived from an EMBL/GenBank/DDBJ whole genome shotgun (WGS) entry which is preliminary data.</text>
</comment>
<protein>
    <submittedName>
        <fullName evidence="5">Uncharacterized protein</fullName>
    </submittedName>
</protein>
<dbReference type="Pfam" id="PF03062">
    <property type="entry name" value="MBOAT"/>
    <property type="match status" value="1"/>
</dbReference>
<evidence type="ECO:0000313" key="5">
    <source>
        <dbReference type="EMBL" id="KAB3860460.1"/>
    </source>
</evidence>
<evidence type="ECO:0000256" key="2">
    <source>
        <dbReference type="ARBA" id="ARBA00022692"/>
    </source>
</evidence>
<dbReference type="EMBL" id="WCXA01000027">
    <property type="protein sequence ID" value="KAB3860460.1"/>
    <property type="molecule type" value="Genomic_DNA"/>
</dbReference>
<dbReference type="AlphaFoldDB" id="A0A413S815"/>
<evidence type="ECO:0000256" key="1">
    <source>
        <dbReference type="ARBA" id="ARBA00004141"/>
    </source>
</evidence>
<reference evidence="7 8" key="1">
    <citation type="journal article" date="2019" name="Nat. Med.">
        <title>A library of human gut bacterial isolates paired with longitudinal multiomics data enables mechanistic microbiome research.</title>
        <authorList>
            <person name="Poyet M."/>
            <person name="Groussin M."/>
            <person name="Gibbons S.M."/>
            <person name="Avila-Pacheco J."/>
            <person name="Jiang X."/>
            <person name="Kearney S.M."/>
            <person name="Perrotta A.R."/>
            <person name="Berdy B."/>
            <person name="Zhao S."/>
            <person name="Lieberman T.D."/>
            <person name="Swanson P.K."/>
            <person name="Smith M."/>
            <person name="Roesemann S."/>
            <person name="Alexander J.E."/>
            <person name="Rich S.A."/>
            <person name="Livny J."/>
            <person name="Vlamakis H."/>
            <person name="Clish C."/>
            <person name="Bullock K."/>
            <person name="Deik A."/>
            <person name="Scott J."/>
            <person name="Pierce K.A."/>
            <person name="Xavier R.J."/>
            <person name="Alm E.J."/>
        </authorList>
    </citation>
    <scope>NUCLEOTIDE SEQUENCE [LARGE SCALE GENOMIC DNA]</scope>
    <source>
        <strain evidence="6 7">BIOML-A110</strain>
        <strain evidence="5 8">BIOML-A9</strain>
    </source>
</reference>
<evidence type="ECO:0000256" key="4">
    <source>
        <dbReference type="ARBA" id="ARBA00023136"/>
    </source>
</evidence>
<sequence>MMGFQLQIHIEKPYFAVSVTDFGWRWYISLSSCSRDYFSIPLGRNRVKRWRDYRNIMETFFISGLWHGAAYNFVIWGGLHGLFQVIGKFTKNG</sequence>
<proteinExistence type="predicted"/>
<keyword evidence="4" id="KW-0472">Membrane</keyword>
<evidence type="ECO:0000256" key="3">
    <source>
        <dbReference type="ARBA" id="ARBA00022989"/>
    </source>
</evidence>
<dbReference type="InterPro" id="IPR004299">
    <property type="entry name" value="MBOAT_fam"/>
</dbReference>
<keyword evidence="3" id="KW-1133">Transmembrane helix</keyword>
<dbReference type="Proteomes" id="UP000462922">
    <property type="component" value="Unassembled WGS sequence"/>
</dbReference>
<comment type="subcellular location">
    <subcellularLocation>
        <location evidence="1">Membrane</location>
        <topology evidence="1">Multi-pass membrane protein</topology>
    </subcellularLocation>
</comment>
<keyword evidence="2" id="KW-0812">Transmembrane</keyword>
<evidence type="ECO:0000313" key="7">
    <source>
        <dbReference type="Proteomes" id="UP000462922"/>
    </source>
</evidence>